<evidence type="ECO:0000256" key="1">
    <source>
        <dbReference type="SAM" id="MobiDB-lite"/>
    </source>
</evidence>
<keyword evidence="3" id="KW-1185">Reference proteome</keyword>
<feature type="region of interest" description="Disordered" evidence="1">
    <location>
        <begin position="193"/>
        <end position="213"/>
    </location>
</feature>
<sequence length="213" mass="23566">MTDLSLTSHDARPPLGGWLPGVRLTEAQAAVLNAAADELIPGGEGFPAPSEVDVISFIARYVAPSGVKPKWFPFFGEDELRVRLDALGQGFVDSTSAQRVAVLEGLERDEAEFFTRLRDVVYHAYYSRPEVIRAMNRNLTAAKDYRNSPQPYGYSDVMDDWDDELLSRVRGTYIRTEDVRRVEIPADLPLTTAPRQAQVSLETTEPLPAPSGG</sequence>
<comment type="caution">
    <text evidence="2">The sequence shown here is derived from an EMBL/GenBank/DDBJ whole genome shotgun (WGS) entry which is preliminary data.</text>
</comment>
<dbReference type="Pfam" id="PF13618">
    <property type="entry name" value="Gluconate_2-dh3"/>
    <property type="match status" value="1"/>
</dbReference>
<dbReference type="RefSeq" id="WP_169413976.1">
    <property type="nucleotide sequence ID" value="NZ_JAAXKZ010000063.1"/>
</dbReference>
<feature type="compositionally biased region" description="Polar residues" evidence="1">
    <location>
        <begin position="193"/>
        <end position="203"/>
    </location>
</feature>
<gene>
    <name evidence="2" type="ORF">HF519_17185</name>
</gene>
<proteinExistence type="predicted"/>
<evidence type="ECO:0000313" key="2">
    <source>
        <dbReference type="EMBL" id="NMH93273.1"/>
    </source>
</evidence>
<organism evidence="2 3">
    <name type="scientific">Pseudonocardia bannensis</name>
    <dbReference type="NCBI Taxonomy" id="630973"/>
    <lineage>
        <taxon>Bacteria</taxon>
        <taxon>Bacillati</taxon>
        <taxon>Actinomycetota</taxon>
        <taxon>Actinomycetes</taxon>
        <taxon>Pseudonocardiales</taxon>
        <taxon>Pseudonocardiaceae</taxon>
        <taxon>Pseudonocardia</taxon>
    </lineage>
</organism>
<dbReference type="Proteomes" id="UP000586918">
    <property type="component" value="Unassembled WGS sequence"/>
</dbReference>
<name>A0A848DL57_9PSEU</name>
<dbReference type="AlphaFoldDB" id="A0A848DL57"/>
<dbReference type="InterPro" id="IPR027056">
    <property type="entry name" value="Gluconate_2DH_su3"/>
</dbReference>
<reference evidence="2 3" key="1">
    <citation type="submission" date="2020-04" db="EMBL/GenBank/DDBJ databases">
        <authorList>
            <person name="Klaysubun C."/>
            <person name="Duangmal K."/>
            <person name="Lipun K."/>
        </authorList>
    </citation>
    <scope>NUCLEOTIDE SEQUENCE [LARGE SCALE GENOMIC DNA]</scope>
    <source>
        <strain evidence="2 3">DSM 45300</strain>
    </source>
</reference>
<dbReference type="EMBL" id="JAAXKZ010000063">
    <property type="protein sequence ID" value="NMH93273.1"/>
    <property type="molecule type" value="Genomic_DNA"/>
</dbReference>
<protein>
    <submittedName>
        <fullName evidence="2">Gluconate 2-dehydrogenase subunit 3 family protein</fullName>
    </submittedName>
</protein>
<evidence type="ECO:0000313" key="3">
    <source>
        <dbReference type="Proteomes" id="UP000586918"/>
    </source>
</evidence>
<accession>A0A848DL57</accession>